<dbReference type="Gene3D" id="1.10.260.40">
    <property type="entry name" value="lambda repressor-like DNA-binding domains"/>
    <property type="match status" value="1"/>
</dbReference>
<name>A0ABT8LDZ2_9BACT</name>
<protein>
    <submittedName>
        <fullName evidence="2">Helix-turn-helix domain-containing protein</fullName>
    </submittedName>
</protein>
<dbReference type="SMART" id="SM00530">
    <property type="entry name" value="HTH_XRE"/>
    <property type="match status" value="1"/>
</dbReference>
<evidence type="ECO:0000313" key="3">
    <source>
        <dbReference type="Proteomes" id="UP001172083"/>
    </source>
</evidence>
<dbReference type="PROSITE" id="PS50943">
    <property type="entry name" value="HTH_CROC1"/>
    <property type="match status" value="1"/>
</dbReference>
<gene>
    <name evidence="2" type="ORF">QQ020_28220</name>
</gene>
<dbReference type="Proteomes" id="UP001172083">
    <property type="component" value="Unassembled WGS sequence"/>
</dbReference>
<evidence type="ECO:0000259" key="1">
    <source>
        <dbReference type="PROSITE" id="PS50943"/>
    </source>
</evidence>
<sequence length="120" mass="14110">MKTVETKKQYEEALKKIDELMIKIGDNHSFDNPDFVMMDRLSDLVAQYEDKHFKIETPSLIEVIKLRMYELGLKQSDLAQRLDIPKTRVSEHLRGKRDITMDVARKLHKQLNIDGDIILQ</sequence>
<dbReference type="EMBL" id="JAUJEB010000007">
    <property type="protein sequence ID" value="MDN5215997.1"/>
    <property type="molecule type" value="Genomic_DNA"/>
</dbReference>
<dbReference type="InterPro" id="IPR001387">
    <property type="entry name" value="Cro/C1-type_HTH"/>
</dbReference>
<feature type="domain" description="HTH cro/C1-type" evidence="1">
    <location>
        <begin position="64"/>
        <end position="118"/>
    </location>
</feature>
<comment type="caution">
    <text evidence="2">The sequence shown here is derived from an EMBL/GenBank/DDBJ whole genome shotgun (WGS) entry which is preliminary data.</text>
</comment>
<dbReference type="CDD" id="cd00093">
    <property type="entry name" value="HTH_XRE"/>
    <property type="match status" value="1"/>
</dbReference>
<dbReference type="Pfam" id="PF01381">
    <property type="entry name" value="HTH_3"/>
    <property type="match status" value="1"/>
</dbReference>
<proteinExistence type="predicted"/>
<evidence type="ECO:0000313" key="2">
    <source>
        <dbReference type="EMBL" id="MDN5215997.1"/>
    </source>
</evidence>
<keyword evidence="3" id="KW-1185">Reference proteome</keyword>
<dbReference type="InterPro" id="IPR010982">
    <property type="entry name" value="Lambda_DNA-bd_dom_sf"/>
</dbReference>
<organism evidence="2 3">
    <name type="scientific">Agaribacillus aureus</name>
    <dbReference type="NCBI Taxonomy" id="3051825"/>
    <lineage>
        <taxon>Bacteria</taxon>
        <taxon>Pseudomonadati</taxon>
        <taxon>Bacteroidota</taxon>
        <taxon>Cytophagia</taxon>
        <taxon>Cytophagales</taxon>
        <taxon>Splendidivirgaceae</taxon>
        <taxon>Agaribacillus</taxon>
    </lineage>
</organism>
<dbReference type="RefSeq" id="WP_346761332.1">
    <property type="nucleotide sequence ID" value="NZ_JAUJEB010000007.1"/>
</dbReference>
<accession>A0ABT8LDZ2</accession>
<reference evidence="2" key="1">
    <citation type="submission" date="2023-06" db="EMBL/GenBank/DDBJ databases">
        <title>Genomic of Agaribacillus aureum.</title>
        <authorList>
            <person name="Wang G."/>
        </authorList>
    </citation>
    <scope>NUCLEOTIDE SEQUENCE</scope>
    <source>
        <strain evidence="2">BMA12</strain>
    </source>
</reference>
<dbReference type="SUPFAM" id="SSF47413">
    <property type="entry name" value="lambda repressor-like DNA-binding domains"/>
    <property type="match status" value="1"/>
</dbReference>